<feature type="transmembrane region" description="Helical" evidence="2">
    <location>
        <begin position="29"/>
        <end position="57"/>
    </location>
</feature>
<keyword evidence="2" id="KW-0472">Membrane</keyword>
<keyword evidence="2" id="KW-0812">Transmembrane</keyword>
<reference evidence="3" key="1">
    <citation type="submission" date="2022-03" db="EMBL/GenBank/DDBJ databases">
        <title>Draft genome sequence of Aduncisulcus paluster, a free-living microaerophilic Fornicata.</title>
        <authorList>
            <person name="Yuyama I."/>
            <person name="Kume K."/>
            <person name="Tamura T."/>
            <person name="Inagaki Y."/>
            <person name="Hashimoto T."/>
        </authorList>
    </citation>
    <scope>NUCLEOTIDE SEQUENCE</scope>
    <source>
        <strain evidence="3">NY0171</strain>
    </source>
</reference>
<dbReference type="Proteomes" id="UP001057375">
    <property type="component" value="Unassembled WGS sequence"/>
</dbReference>
<evidence type="ECO:0000313" key="4">
    <source>
        <dbReference type="Proteomes" id="UP001057375"/>
    </source>
</evidence>
<organism evidence="3 4">
    <name type="scientific">Aduncisulcus paluster</name>
    <dbReference type="NCBI Taxonomy" id="2918883"/>
    <lineage>
        <taxon>Eukaryota</taxon>
        <taxon>Metamonada</taxon>
        <taxon>Carpediemonas-like organisms</taxon>
        <taxon>Aduncisulcus</taxon>
    </lineage>
</organism>
<comment type="caution">
    <text evidence="3">The sequence shown here is derived from an EMBL/GenBank/DDBJ whole genome shotgun (WGS) entry which is preliminary data.</text>
</comment>
<evidence type="ECO:0000256" key="1">
    <source>
        <dbReference type="SAM" id="MobiDB-lite"/>
    </source>
</evidence>
<sequence>MKTGVTRCKTTILWPAPAPAAPHRPTPRYWYAIGAALTAVGLIGGIGLFVAGLVYALKGPTSQFDANGSATAQFASGDSMIIYVADVEPVPRLTQNTRCMARDENNNDATVSRYDGSMSINQWHALYVVRAHQAGNYTISCAGYSDITYGLGPRAGTGAITATFAGPIAGLALAGAGIIVLIITASRRRKPTPPQYPTHVHTLSGNRTHH</sequence>
<keyword evidence="2" id="KW-1133">Transmembrane helix</keyword>
<feature type="transmembrane region" description="Helical" evidence="2">
    <location>
        <begin position="159"/>
        <end position="183"/>
    </location>
</feature>
<name>A0ABQ5KQB0_9EUKA</name>
<proteinExistence type="predicted"/>
<evidence type="ECO:0000313" key="3">
    <source>
        <dbReference type="EMBL" id="GKT33624.1"/>
    </source>
</evidence>
<gene>
    <name evidence="3" type="ORF">ADUPG1_007459</name>
</gene>
<feature type="compositionally biased region" description="Polar residues" evidence="1">
    <location>
        <begin position="201"/>
        <end position="210"/>
    </location>
</feature>
<feature type="non-terminal residue" evidence="3">
    <location>
        <position position="210"/>
    </location>
</feature>
<protein>
    <submittedName>
        <fullName evidence="3">Uncharacterized protein</fullName>
    </submittedName>
</protein>
<keyword evidence="4" id="KW-1185">Reference proteome</keyword>
<feature type="region of interest" description="Disordered" evidence="1">
    <location>
        <begin position="189"/>
        <end position="210"/>
    </location>
</feature>
<accession>A0ABQ5KQB0</accession>
<evidence type="ECO:0000256" key="2">
    <source>
        <dbReference type="SAM" id="Phobius"/>
    </source>
</evidence>
<dbReference type="EMBL" id="BQXS01010367">
    <property type="protein sequence ID" value="GKT33624.1"/>
    <property type="molecule type" value="Genomic_DNA"/>
</dbReference>